<organism evidence="1 2">
    <name type="scientific">Lasius niger</name>
    <name type="common">Black garden ant</name>
    <dbReference type="NCBI Taxonomy" id="67767"/>
    <lineage>
        <taxon>Eukaryota</taxon>
        <taxon>Metazoa</taxon>
        <taxon>Ecdysozoa</taxon>
        <taxon>Arthropoda</taxon>
        <taxon>Hexapoda</taxon>
        <taxon>Insecta</taxon>
        <taxon>Pterygota</taxon>
        <taxon>Neoptera</taxon>
        <taxon>Endopterygota</taxon>
        <taxon>Hymenoptera</taxon>
        <taxon>Apocrita</taxon>
        <taxon>Aculeata</taxon>
        <taxon>Formicoidea</taxon>
        <taxon>Formicidae</taxon>
        <taxon>Formicinae</taxon>
        <taxon>Lasius</taxon>
        <taxon>Lasius</taxon>
    </lineage>
</organism>
<dbReference type="EMBL" id="LBMM01027436">
    <property type="protein sequence ID" value="KMQ82194.1"/>
    <property type="molecule type" value="Genomic_DNA"/>
</dbReference>
<sequence>MQKLHHGGVGQQLDKRLPVLDRQRIDKGELFTVVKLDQAQLRIVGTRSDKLGVQRNLGMLSRLLADLLQSGIGSDQLIIQNIILL</sequence>
<name>A0A0J7JVN7_LASNI</name>
<dbReference type="Proteomes" id="UP000036403">
    <property type="component" value="Unassembled WGS sequence"/>
</dbReference>
<keyword evidence="2" id="KW-1185">Reference proteome</keyword>
<gene>
    <name evidence="1" type="ORF">RF55_23839</name>
</gene>
<dbReference type="PaxDb" id="67767-A0A0J7JVN7"/>
<keyword evidence="1" id="KW-0131">Cell cycle</keyword>
<keyword evidence="1" id="KW-0132">Cell division</keyword>
<proteinExistence type="predicted"/>
<dbReference type="AlphaFoldDB" id="A0A0J7JVN7"/>
<protein>
    <submittedName>
        <fullName evidence="1">Cell division cycle protein 123</fullName>
    </submittedName>
</protein>
<evidence type="ECO:0000313" key="2">
    <source>
        <dbReference type="Proteomes" id="UP000036403"/>
    </source>
</evidence>
<comment type="caution">
    <text evidence="1">The sequence shown here is derived from an EMBL/GenBank/DDBJ whole genome shotgun (WGS) entry which is preliminary data.</text>
</comment>
<accession>A0A0J7JVN7</accession>
<reference evidence="1 2" key="1">
    <citation type="submission" date="2015-04" db="EMBL/GenBank/DDBJ databases">
        <title>Lasius niger genome sequencing.</title>
        <authorList>
            <person name="Konorov E.A."/>
            <person name="Nikitin M.A."/>
            <person name="Kirill M.V."/>
            <person name="Chang P."/>
        </authorList>
    </citation>
    <scope>NUCLEOTIDE SEQUENCE [LARGE SCALE GENOMIC DNA]</scope>
    <source>
        <tissue evidence="1">Whole</tissue>
    </source>
</reference>
<evidence type="ECO:0000313" key="1">
    <source>
        <dbReference type="EMBL" id="KMQ82194.1"/>
    </source>
</evidence>
<dbReference type="GO" id="GO:0051301">
    <property type="term" value="P:cell division"/>
    <property type="evidence" value="ECO:0007669"/>
    <property type="project" value="UniProtKB-KW"/>
</dbReference>